<keyword evidence="2" id="KW-1185">Reference proteome</keyword>
<proteinExistence type="predicted"/>
<evidence type="ECO:0000313" key="2">
    <source>
        <dbReference type="Proteomes" id="UP001157502"/>
    </source>
</evidence>
<dbReference type="EMBL" id="CM055750">
    <property type="protein sequence ID" value="KAJ7994311.1"/>
    <property type="molecule type" value="Genomic_DNA"/>
</dbReference>
<dbReference type="Proteomes" id="UP001157502">
    <property type="component" value="Chromosome 23"/>
</dbReference>
<sequence>MLLVGGLTSSRSLECRGCSDGAQQAPSEEARGCQNPRRWSGARDKNCYNRSNCSKSLPDVDPSQTRCGERRRQPIYLSLSFGLTQKHTTTASTTQLY</sequence>
<comment type="caution">
    <text evidence="1">The sequence shown here is derived from an EMBL/GenBank/DDBJ whole genome shotgun (WGS) entry which is preliminary data.</text>
</comment>
<name>A0ACC2FSK7_DALPE</name>
<organism evidence="1 2">
    <name type="scientific">Dallia pectoralis</name>
    <name type="common">Alaska blackfish</name>
    <dbReference type="NCBI Taxonomy" id="75939"/>
    <lineage>
        <taxon>Eukaryota</taxon>
        <taxon>Metazoa</taxon>
        <taxon>Chordata</taxon>
        <taxon>Craniata</taxon>
        <taxon>Vertebrata</taxon>
        <taxon>Euteleostomi</taxon>
        <taxon>Actinopterygii</taxon>
        <taxon>Neopterygii</taxon>
        <taxon>Teleostei</taxon>
        <taxon>Protacanthopterygii</taxon>
        <taxon>Esociformes</taxon>
        <taxon>Umbridae</taxon>
        <taxon>Dallia</taxon>
    </lineage>
</organism>
<evidence type="ECO:0000313" key="1">
    <source>
        <dbReference type="EMBL" id="KAJ7994311.1"/>
    </source>
</evidence>
<protein>
    <submittedName>
        <fullName evidence="1">Uncharacterized protein</fullName>
    </submittedName>
</protein>
<gene>
    <name evidence="1" type="ORF">DPEC_G00264560</name>
</gene>
<reference evidence="1" key="1">
    <citation type="submission" date="2021-05" db="EMBL/GenBank/DDBJ databases">
        <authorList>
            <person name="Pan Q."/>
            <person name="Jouanno E."/>
            <person name="Zahm M."/>
            <person name="Klopp C."/>
            <person name="Cabau C."/>
            <person name="Louis A."/>
            <person name="Berthelot C."/>
            <person name="Parey E."/>
            <person name="Roest Crollius H."/>
            <person name="Montfort J."/>
            <person name="Robinson-Rechavi M."/>
            <person name="Bouchez O."/>
            <person name="Lampietro C."/>
            <person name="Lopez Roques C."/>
            <person name="Donnadieu C."/>
            <person name="Postlethwait J."/>
            <person name="Bobe J."/>
            <person name="Dillon D."/>
            <person name="Chandos A."/>
            <person name="von Hippel F."/>
            <person name="Guiguen Y."/>
        </authorList>
    </citation>
    <scope>NUCLEOTIDE SEQUENCE</scope>
    <source>
        <strain evidence="1">YG-Jan2019</strain>
    </source>
</reference>
<accession>A0ACC2FSK7</accession>